<keyword evidence="3" id="KW-0479">Metal-binding</keyword>
<evidence type="ECO:0000256" key="2">
    <source>
        <dbReference type="ARBA" id="ARBA00016949"/>
    </source>
</evidence>
<dbReference type="GO" id="GO:0047134">
    <property type="term" value="F:protein-disulfide reductase [NAD(P)H] activity"/>
    <property type="evidence" value="ECO:0007669"/>
    <property type="project" value="InterPro"/>
</dbReference>
<dbReference type="EMBL" id="JAWJWE010000037">
    <property type="protein sequence ID" value="KAK6625210.1"/>
    <property type="molecule type" value="Genomic_DNA"/>
</dbReference>
<dbReference type="AlphaFoldDB" id="A0AAN8S2X4"/>
<evidence type="ECO:0000313" key="9">
    <source>
        <dbReference type="Proteomes" id="UP001372834"/>
    </source>
</evidence>
<evidence type="ECO:0000256" key="1">
    <source>
        <dbReference type="ARBA" id="ARBA00008987"/>
    </source>
</evidence>
<name>A0AAN8S2X4_POLSC</name>
<protein>
    <recommendedName>
        <fullName evidence="2">Thioredoxin domain-containing protein 17</fullName>
    </recommendedName>
</protein>
<comment type="caution">
    <text evidence="6">The sequence shown here is derived from an EMBL/GenBank/DDBJ whole genome shotgun (WGS) entry which is preliminary data.</text>
</comment>
<evidence type="ECO:0000313" key="7">
    <source>
        <dbReference type="EMBL" id="KAK6638241.1"/>
    </source>
</evidence>
<evidence type="ECO:0000256" key="4">
    <source>
        <dbReference type="ARBA" id="ARBA00022833"/>
    </source>
</evidence>
<evidence type="ECO:0000313" key="6">
    <source>
        <dbReference type="EMBL" id="KAK6625210.1"/>
    </source>
</evidence>
<dbReference type="InterPro" id="IPR001510">
    <property type="entry name" value="Znf_PARP"/>
</dbReference>
<feature type="domain" description="PARP-type" evidence="5">
    <location>
        <begin position="30"/>
        <end position="125"/>
    </location>
</feature>
<dbReference type="InterPro" id="IPR010357">
    <property type="entry name" value="TXNDC17_dom"/>
</dbReference>
<dbReference type="EMBL" id="JAWJWF010000002">
    <property type="protein sequence ID" value="KAK6638241.1"/>
    <property type="molecule type" value="Genomic_DNA"/>
</dbReference>
<dbReference type="GO" id="GO:0008270">
    <property type="term" value="F:zinc ion binding"/>
    <property type="evidence" value="ECO:0007669"/>
    <property type="project" value="InterPro"/>
</dbReference>
<reference evidence="6 9" key="1">
    <citation type="submission" date="2023-10" db="EMBL/GenBank/DDBJ databases">
        <title>Genomes of two closely related lineages of the louse Polyplax serrata with different host specificities.</title>
        <authorList>
            <person name="Martinu J."/>
            <person name="Tarabai H."/>
            <person name="Stefka J."/>
            <person name="Hypsa V."/>
        </authorList>
    </citation>
    <scope>NUCLEOTIDE SEQUENCE [LARGE SCALE GENOMIC DNA]</scope>
    <source>
        <strain evidence="7">98ZLc_SE</strain>
        <strain evidence="6">HR10_N</strain>
    </source>
</reference>
<dbReference type="Pfam" id="PF06110">
    <property type="entry name" value="TXD17-like_Trx"/>
    <property type="match status" value="1"/>
</dbReference>
<dbReference type="InterPro" id="IPR045108">
    <property type="entry name" value="TXNDC17-like"/>
</dbReference>
<dbReference type="PROSITE" id="PS50064">
    <property type="entry name" value="ZF_PARP_2"/>
    <property type="match status" value="1"/>
</dbReference>
<dbReference type="Proteomes" id="UP001372834">
    <property type="component" value="Unassembled WGS sequence"/>
</dbReference>
<evidence type="ECO:0000259" key="5">
    <source>
        <dbReference type="PROSITE" id="PS50064"/>
    </source>
</evidence>
<keyword evidence="4" id="KW-0862">Zinc</keyword>
<evidence type="ECO:0000256" key="3">
    <source>
        <dbReference type="ARBA" id="ARBA00022723"/>
    </source>
</evidence>
<dbReference type="Proteomes" id="UP001359485">
    <property type="component" value="Unassembled WGS sequence"/>
</dbReference>
<dbReference type="PANTHER" id="PTHR12452">
    <property type="entry name" value="42-9-9 PROTEIN-RELATED"/>
    <property type="match status" value="1"/>
</dbReference>
<comment type="similarity">
    <text evidence="1">Belongs to the thioredoxin family.</text>
</comment>
<dbReference type="PANTHER" id="PTHR12452:SF0">
    <property type="entry name" value="THIOREDOXIN DOMAIN-CONTAINING PROTEIN 17"/>
    <property type="match status" value="1"/>
</dbReference>
<dbReference type="SUPFAM" id="SSF52833">
    <property type="entry name" value="Thioredoxin-like"/>
    <property type="match status" value="1"/>
</dbReference>
<dbReference type="GO" id="GO:0003677">
    <property type="term" value="F:DNA binding"/>
    <property type="evidence" value="ECO:0007669"/>
    <property type="project" value="InterPro"/>
</dbReference>
<dbReference type="Gene3D" id="3.40.30.10">
    <property type="entry name" value="Glutaredoxin"/>
    <property type="match status" value="1"/>
</dbReference>
<sequence length="125" mass="14464">MVVHHNVTGFDECVKLLNSLEQKAKVVLYFSGTVNEKGENWCPDCQVAQPIVDDVLKENEKKDFIFIHVAVGTRDEWKNPACKFRTDQRFKLTSVPTMMIYKSVERLNDVECQDRENVKMLIEGL</sequence>
<dbReference type="InterPro" id="IPR036249">
    <property type="entry name" value="Thioredoxin-like_sf"/>
</dbReference>
<accession>A0AAN8S2X4</accession>
<gene>
    <name evidence="6" type="ORF">RUM43_005501</name>
    <name evidence="7" type="ORF">RUM44_008670</name>
</gene>
<proteinExistence type="inferred from homology"/>
<evidence type="ECO:0000313" key="8">
    <source>
        <dbReference type="Proteomes" id="UP001359485"/>
    </source>
</evidence>
<keyword evidence="8" id="KW-1185">Reference proteome</keyword>
<organism evidence="6 9">
    <name type="scientific">Polyplax serrata</name>
    <name type="common">Common mouse louse</name>
    <dbReference type="NCBI Taxonomy" id="468196"/>
    <lineage>
        <taxon>Eukaryota</taxon>
        <taxon>Metazoa</taxon>
        <taxon>Ecdysozoa</taxon>
        <taxon>Arthropoda</taxon>
        <taxon>Hexapoda</taxon>
        <taxon>Insecta</taxon>
        <taxon>Pterygota</taxon>
        <taxon>Neoptera</taxon>
        <taxon>Paraneoptera</taxon>
        <taxon>Psocodea</taxon>
        <taxon>Troctomorpha</taxon>
        <taxon>Phthiraptera</taxon>
        <taxon>Anoplura</taxon>
        <taxon>Polyplacidae</taxon>
        <taxon>Polyplax</taxon>
    </lineage>
</organism>
<dbReference type="GO" id="GO:0005829">
    <property type="term" value="C:cytosol"/>
    <property type="evidence" value="ECO:0007669"/>
    <property type="project" value="TreeGrafter"/>
</dbReference>